<dbReference type="Proteomes" id="UP000820818">
    <property type="component" value="Linkage Group LG7"/>
</dbReference>
<accession>A0AAD5L3K6</accession>
<evidence type="ECO:0000313" key="1">
    <source>
        <dbReference type="EMBL" id="KAI9555565.1"/>
    </source>
</evidence>
<reference evidence="1 2" key="1">
    <citation type="submission" date="2022-05" db="EMBL/GenBank/DDBJ databases">
        <title>A multi-omics perspective on studying reproductive biology in Daphnia sinensis.</title>
        <authorList>
            <person name="Jia J."/>
        </authorList>
    </citation>
    <scope>NUCLEOTIDE SEQUENCE [LARGE SCALE GENOMIC DNA]</scope>
    <source>
        <strain evidence="1 2">WSL</strain>
    </source>
</reference>
<dbReference type="AlphaFoldDB" id="A0AAD5L3K6"/>
<gene>
    <name evidence="1" type="ORF">GHT06_018080</name>
</gene>
<sequence>MAASAKSTAIKENEDRKTYAIAPPDRAAVDRDFCLFEVTQICPLYTVPVFDEDIGYLPKSKKFESLGSMLVNLSPKLAISFNGIWTVYRDGLGRYLAAGGPANQISSSTNEI</sequence>
<organism evidence="1 2">
    <name type="scientific">Daphnia sinensis</name>
    <dbReference type="NCBI Taxonomy" id="1820382"/>
    <lineage>
        <taxon>Eukaryota</taxon>
        <taxon>Metazoa</taxon>
        <taxon>Ecdysozoa</taxon>
        <taxon>Arthropoda</taxon>
        <taxon>Crustacea</taxon>
        <taxon>Branchiopoda</taxon>
        <taxon>Diplostraca</taxon>
        <taxon>Cladocera</taxon>
        <taxon>Anomopoda</taxon>
        <taxon>Daphniidae</taxon>
        <taxon>Daphnia</taxon>
        <taxon>Daphnia similis group</taxon>
    </lineage>
</organism>
<name>A0AAD5L3K6_9CRUS</name>
<evidence type="ECO:0000313" key="2">
    <source>
        <dbReference type="Proteomes" id="UP000820818"/>
    </source>
</evidence>
<keyword evidence="2" id="KW-1185">Reference proteome</keyword>
<comment type="caution">
    <text evidence="1">The sequence shown here is derived from an EMBL/GenBank/DDBJ whole genome shotgun (WGS) entry which is preliminary data.</text>
</comment>
<dbReference type="EMBL" id="WJBH02000007">
    <property type="protein sequence ID" value="KAI9555565.1"/>
    <property type="molecule type" value="Genomic_DNA"/>
</dbReference>
<proteinExistence type="predicted"/>
<protein>
    <submittedName>
        <fullName evidence="1">Uncharacterized protein</fullName>
    </submittedName>
</protein>